<accession>C7DK22</accession>
<reference evidence="2" key="1">
    <citation type="submission" date="2009-05" db="EMBL/GenBank/DDBJ databases">
        <title>Characterization of Differentially Expressed Genes Related to Laccase Biosynthesis of White-Rot Fungus TR16.</title>
        <authorList>
            <person name="Chen Q.-T."/>
            <person name="Guo L.-Q."/>
            <person name="Lin J.-F."/>
        </authorList>
    </citation>
    <scope>NUCLEOTIDE SEQUENCE</scope>
    <source>
        <strain evidence="2">TR16</strain>
    </source>
</reference>
<feature type="non-terminal residue" evidence="2">
    <location>
        <position position="1"/>
    </location>
</feature>
<dbReference type="EMBL" id="GQ141671">
    <property type="protein sequence ID" value="ACT52876.1"/>
    <property type="molecule type" value="mRNA"/>
</dbReference>
<feature type="region of interest" description="Disordered" evidence="1">
    <location>
        <begin position="75"/>
        <end position="103"/>
    </location>
</feature>
<name>C7DK22_9APHY</name>
<feature type="compositionally biased region" description="Basic and acidic residues" evidence="1">
    <location>
        <begin position="79"/>
        <end position="98"/>
    </location>
</feature>
<sequence length="167" mass="18125">ECHVGVVNDDEGFTQHSERDDIASERVDERRRLQRLRVPRTHHISCSACGILATETIWGCQVDCQSPGDVEALAEEEAPERSCDKGGQEGARPLEEGGRLSGRSASSCRMGGNTMCGIWAAVCAVATPTPQEEKCLWGEITRGSEDEDGEVSRTGLRTECCWDLAAS</sequence>
<evidence type="ECO:0000313" key="2">
    <source>
        <dbReference type="EMBL" id="ACT52876.1"/>
    </source>
</evidence>
<protein>
    <submittedName>
        <fullName evidence="2">Cytochrome P450</fullName>
    </submittedName>
</protein>
<organism evidence="2">
    <name type="scientific">Polyporus grammocephalus</name>
    <dbReference type="NCBI Taxonomy" id="196234"/>
    <lineage>
        <taxon>Eukaryota</taxon>
        <taxon>Fungi</taxon>
        <taxon>Dikarya</taxon>
        <taxon>Basidiomycota</taxon>
        <taxon>Agaricomycotina</taxon>
        <taxon>Agaricomycetes</taxon>
        <taxon>Polyporales</taxon>
        <taxon>Polyporaceae</taxon>
        <taxon>Polyporus</taxon>
    </lineage>
</organism>
<evidence type="ECO:0000256" key="1">
    <source>
        <dbReference type="SAM" id="MobiDB-lite"/>
    </source>
</evidence>
<dbReference type="AlphaFoldDB" id="C7DK22"/>
<feature type="non-terminal residue" evidence="2">
    <location>
        <position position="167"/>
    </location>
</feature>
<proteinExistence type="evidence at transcript level"/>